<dbReference type="EMBL" id="JAIGYQ010000002">
    <property type="protein sequence ID" value="MBX7490211.1"/>
    <property type="molecule type" value="Genomic_DNA"/>
</dbReference>
<dbReference type="PANTHER" id="PTHR37164">
    <property type="entry name" value="BACTERIOHEMERYTHRIN"/>
    <property type="match status" value="1"/>
</dbReference>
<keyword evidence="2" id="KW-0813">Transport</keyword>
<evidence type="ECO:0000256" key="2">
    <source>
        <dbReference type="ARBA" id="ARBA00022621"/>
    </source>
</evidence>
<dbReference type="RefSeq" id="WP_221531606.1">
    <property type="nucleotide sequence ID" value="NZ_JAIGYP010000002.1"/>
</dbReference>
<dbReference type="InterPro" id="IPR012312">
    <property type="entry name" value="Hemerythrin-like"/>
</dbReference>
<dbReference type="CDD" id="cd12107">
    <property type="entry name" value="Hemerythrin"/>
    <property type="match status" value="1"/>
</dbReference>
<keyword evidence="4" id="KW-0408">Iron</keyword>
<dbReference type="Pfam" id="PF01814">
    <property type="entry name" value="Hemerythrin"/>
    <property type="match status" value="1"/>
</dbReference>
<dbReference type="Proteomes" id="UP000700059">
    <property type="component" value="Unassembled WGS sequence"/>
</dbReference>
<evidence type="ECO:0000313" key="6">
    <source>
        <dbReference type="EMBL" id="MBX7490211.1"/>
    </source>
</evidence>
<comment type="similarity">
    <text evidence="1">Belongs to the hemerythrin family.</text>
</comment>
<evidence type="ECO:0000313" key="7">
    <source>
        <dbReference type="Proteomes" id="UP000700059"/>
    </source>
</evidence>
<comment type="caution">
    <text evidence="6">The sequence shown here is derived from an EMBL/GenBank/DDBJ whole genome shotgun (WGS) entry which is preliminary data.</text>
</comment>
<proteinExistence type="inferred from homology"/>
<dbReference type="NCBIfam" id="TIGR02481">
    <property type="entry name" value="hemeryth_dom"/>
    <property type="match status" value="1"/>
</dbReference>
<keyword evidence="7" id="KW-1185">Reference proteome</keyword>
<dbReference type="PANTHER" id="PTHR37164:SF1">
    <property type="entry name" value="BACTERIOHEMERYTHRIN"/>
    <property type="match status" value="1"/>
</dbReference>
<sequence length="195" mass="22950">MMIEWSDSYSVHNAHIDAQHKKLFELAKQAYIMLNHQVTPGEIREILAEFCNYIKEHFSDEEQYMEKIGYPEIANHKKIHNELTKSLVMLIKNVKNVNDMKEKLHIIAKKWLLDHILKEDMKIEKFRRSMLTGQNSETTEEGIEVAAEVYYYGCSCSGKLHDVPLDIHRRIQKGEKFRCKACKQDIKCVKVQKIL</sequence>
<accession>A0ABS7JLG6</accession>
<dbReference type="InterPro" id="IPR012827">
    <property type="entry name" value="Hemerythrin_metal-bd"/>
</dbReference>
<dbReference type="PROSITE" id="PS00550">
    <property type="entry name" value="HEMERYTHRINS"/>
    <property type="match status" value="1"/>
</dbReference>
<evidence type="ECO:0000256" key="4">
    <source>
        <dbReference type="ARBA" id="ARBA00023004"/>
    </source>
</evidence>
<dbReference type="InterPro" id="IPR016131">
    <property type="entry name" value="Haemerythrin_Fe_BS"/>
</dbReference>
<gene>
    <name evidence="6" type="ORF">K4G57_01795</name>
</gene>
<feature type="domain" description="Hemerythrin-like" evidence="5">
    <location>
        <begin position="14"/>
        <end position="123"/>
    </location>
</feature>
<protein>
    <submittedName>
        <fullName evidence="6">Hemerythrin family protein</fullName>
    </submittedName>
</protein>
<dbReference type="InterPro" id="IPR050669">
    <property type="entry name" value="Hemerythrin"/>
</dbReference>
<evidence type="ECO:0000256" key="3">
    <source>
        <dbReference type="ARBA" id="ARBA00022723"/>
    </source>
</evidence>
<keyword evidence="2" id="KW-0561">Oxygen transport</keyword>
<dbReference type="SUPFAM" id="SSF47188">
    <property type="entry name" value="Hemerythrin-like"/>
    <property type="match status" value="1"/>
</dbReference>
<dbReference type="InterPro" id="IPR035938">
    <property type="entry name" value="Hemerythrin-like_sf"/>
</dbReference>
<name>A0ABS7JLG6_9HELI</name>
<dbReference type="Gene3D" id="1.20.120.50">
    <property type="entry name" value="Hemerythrin-like"/>
    <property type="match status" value="1"/>
</dbReference>
<keyword evidence="3" id="KW-0479">Metal-binding</keyword>
<evidence type="ECO:0000259" key="5">
    <source>
        <dbReference type="Pfam" id="PF01814"/>
    </source>
</evidence>
<organism evidence="6 7">
    <name type="scientific">Helicobacter turcicus</name>
    <dbReference type="NCBI Taxonomy" id="2867412"/>
    <lineage>
        <taxon>Bacteria</taxon>
        <taxon>Pseudomonadati</taxon>
        <taxon>Campylobacterota</taxon>
        <taxon>Epsilonproteobacteria</taxon>
        <taxon>Campylobacterales</taxon>
        <taxon>Helicobacteraceae</taxon>
        <taxon>Helicobacter</taxon>
    </lineage>
</organism>
<dbReference type="NCBIfam" id="NF033749">
    <property type="entry name" value="bact_hemeryth"/>
    <property type="match status" value="1"/>
</dbReference>
<reference evidence="6 7" key="1">
    <citation type="submission" date="2021-08" db="EMBL/GenBank/DDBJ databases">
        <title>Helicobacter spp. isolated from feces of Anatolian Ground Squirrel (Spermophilus xanthoprymnus) in Turkey.</title>
        <authorList>
            <person name="Aydin F."/>
            <person name="Abay S."/>
            <person name="Kayman T."/>
            <person name="Karakaya E."/>
            <person name="Saticioglu I.B."/>
        </authorList>
    </citation>
    <scope>NUCLEOTIDE SEQUENCE [LARGE SCALE GENOMIC DNA]</scope>
    <source>
        <strain evidence="6 7">Faydin-H70</strain>
    </source>
</reference>
<evidence type="ECO:0000256" key="1">
    <source>
        <dbReference type="ARBA" id="ARBA00010587"/>
    </source>
</evidence>